<gene>
    <name evidence="1" type="ORF">AWB67_07490</name>
</gene>
<organism evidence="1 2">
    <name type="scientific">Caballeronia terrestris</name>
    <dbReference type="NCBI Taxonomy" id="1226301"/>
    <lineage>
        <taxon>Bacteria</taxon>
        <taxon>Pseudomonadati</taxon>
        <taxon>Pseudomonadota</taxon>
        <taxon>Betaproteobacteria</taxon>
        <taxon>Burkholderiales</taxon>
        <taxon>Burkholderiaceae</taxon>
        <taxon>Caballeronia</taxon>
    </lineage>
</organism>
<sequence length="70" mass="7457">MDKFDACAKKSYADEQSTIKAGTFFPSFAFGDVQSSATEGAITDVVTTFMNSNEDPQEGVRKVAAAAKVK</sequence>
<protein>
    <submittedName>
        <fullName evidence="1">Extracellular solute-binding protein</fullName>
    </submittedName>
</protein>
<dbReference type="EMBL" id="FCOL02000391">
    <property type="protein sequence ID" value="SAL87859.1"/>
    <property type="molecule type" value="Genomic_DNA"/>
</dbReference>
<dbReference type="AlphaFoldDB" id="A0A158L4F8"/>
<name>A0A158L4F8_9BURK</name>
<dbReference type="Gene3D" id="3.40.190.10">
    <property type="entry name" value="Periplasmic binding protein-like II"/>
    <property type="match status" value="2"/>
</dbReference>
<proteinExistence type="predicted"/>
<reference evidence="1" key="1">
    <citation type="submission" date="2016-01" db="EMBL/GenBank/DDBJ databases">
        <authorList>
            <person name="Peeters C."/>
        </authorList>
    </citation>
    <scope>NUCLEOTIDE SEQUENCE [LARGE SCALE GENOMIC DNA]</scope>
    <source>
        <strain evidence="1">LMG 22937</strain>
    </source>
</reference>
<evidence type="ECO:0000313" key="1">
    <source>
        <dbReference type="EMBL" id="SAL87859.1"/>
    </source>
</evidence>
<evidence type="ECO:0000313" key="2">
    <source>
        <dbReference type="Proteomes" id="UP000054925"/>
    </source>
</evidence>
<dbReference type="Proteomes" id="UP000054925">
    <property type="component" value="Unassembled WGS sequence"/>
</dbReference>
<keyword evidence="2" id="KW-1185">Reference proteome</keyword>
<comment type="caution">
    <text evidence="1">The sequence shown here is derived from an EMBL/GenBank/DDBJ whole genome shotgun (WGS) entry which is preliminary data.</text>
</comment>
<accession>A0A158L4F8</accession>